<organism evidence="2 3">
    <name type="scientific">Brachionus calyciflorus</name>
    <dbReference type="NCBI Taxonomy" id="104777"/>
    <lineage>
        <taxon>Eukaryota</taxon>
        <taxon>Metazoa</taxon>
        <taxon>Spiralia</taxon>
        <taxon>Gnathifera</taxon>
        <taxon>Rotifera</taxon>
        <taxon>Eurotatoria</taxon>
        <taxon>Monogononta</taxon>
        <taxon>Pseudotrocha</taxon>
        <taxon>Ploima</taxon>
        <taxon>Brachionidae</taxon>
        <taxon>Brachionus</taxon>
    </lineage>
</organism>
<evidence type="ECO:0000256" key="1">
    <source>
        <dbReference type="SAM" id="Coils"/>
    </source>
</evidence>
<dbReference type="InterPro" id="IPR013083">
    <property type="entry name" value="Znf_RING/FYVE/PHD"/>
</dbReference>
<evidence type="ECO:0000313" key="2">
    <source>
        <dbReference type="EMBL" id="CAF0755533.1"/>
    </source>
</evidence>
<protein>
    <recommendedName>
        <fullName evidence="4">RING-type domain-containing protein</fullName>
    </recommendedName>
</protein>
<dbReference type="AlphaFoldDB" id="A0A813PNR1"/>
<dbReference type="EMBL" id="CAJNOC010000396">
    <property type="protein sequence ID" value="CAF0755533.1"/>
    <property type="molecule type" value="Genomic_DNA"/>
</dbReference>
<gene>
    <name evidence="2" type="ORF">OXX778_LOCUS4151</name>
</gene>
<name>A0A813PNR1_9BILA</name>
<keyword evidence="3" id="KW-1185">Reference proteome</keyword>
<accession>A0A813PNR1</accession>
<dbReference type="Gene3D" id="3.30.40.10">
    <property type="entry name" value="Zinc/RING finger domain, C3HC4 (zinc finger)"/>
    <property type="match status" value="1"/>
</dbReference>
<keyword evidence="1" id="KW-0175">Coiled coil</keyword>
<feature type="coiled-coil region" evidence="1">
    <location>
        <begin position="86"/>
        <end position="113"/>
    </location>
</feature>
<dbReference type="Proteomes" id="UP000663879">
    <property type="component" value="Unassembled WGS sequence"/>
</dbReference>
<reference evidence="2" key="1">
    <citation type="submission" date="2021-02" db="EMBL/GenBank/DDBJ databases">
        <authorList>
            <person name="Nowell W R."/>
        </authorList>
    </citation>
    <scope>NUCLEOTIDE SEQUENCE</scope>
    <source>
        <strain evidence="2">Ploen Becks lab</strain>
    </source>
</reference>
<comment type="caution">
    <text evidence="2">The sequence shown here is derived from an EMBL/GenBank/DDBJ whole genome shotgun (WGS) entry which is preliminary data.</text>
</comment>
<evidence type="ECO:0000313" key="3">
    <source>
        <dbReference type="Proteomes" id="UP000663879"/>
    </source>
</evidence>
<dbReference type="SUPFAM" id="SSF57850">
    <property type="entry name" value="RING/U-box"/>
    <property type="match status" value="1"/>
</dbReference>
<sequence length="508" mass="59898">MFYEEDIIDDILTCPKCKLKYNDPRMLPCGKTYCNHCINLQLNNDKIGFDCDYCMFFHELIPPSSSFPQDKRIEKLLENEQKKISESKLITEFKQLLQSLKNLTEELTSNKSQSPTIINEYCSDIKTSINETTNNLLHEIQNQKEELFNIVSSYEDECFKNINKVDLINNDLSNMAVESDKFQAKWNDYLNNQVVKESEVRDAFESGNEVYKQISNHIDTLKLSQLNNKLVIFEPTKPTNQLIGKIYFENFNQNSIKFENFFKLDLKYRLNLIDRAYYDSIHIFRFSNGDFLFTYQISPFKVKMSLLCDGFFQREYEIVKPVNKFKITINGEKIFFSFTKSLRIFDKSFLILVEKSCDENIDSMAATNDFLYCLTENNYILKYDHDLRLFQKIRINQENVSVQKKLSNLKIYSECIYLCNTNDIVTIDLKNLVESDRLKIKEKKLIFYNGKIVALNSDEDFLALYDLNGKVIKKQSLSKTLSKNLILVESENFEKISFFDFSNYILYY</sequence>
<evidence type="ECO:0008006" key="4">
    <source>
        <dbReference type="Google" id="ProtNLM"/>
    </source>
</evidence>
<dbReference type="OrthoDB" id="6105938at2759"/>
<proteinExistence type="predicted"/>